<reference evidence="1 2" key="1">
    <citation type="submission" date="2021-06" db="EMBL/GenBank/DDBJ databases">
        <authorList>
            <person name="Sun Q."/>
            <person name="Li D."/>
        </authorList>
    </citation>
    <scope>NUCLEOTIDE SEQUENCE [LARGE SCALE GENOMIC DNA]</scope>
    <source>
        <strain evidence="1 2">MSJ-11</strain>
    </source>
</reference>
<dbReference type="Proteomes" id="UP000726170">
    <property type="component" value="Unassembled WGS sequence"/>
</dbReference>
<dbReference type="RefSeq" id="WP_216441070.1">
    <property type="nucleotide sequence ID" value="NZ_JAHLQF010000006.1"/>
</dbReference>
<organism evidence="1 2">
    <name type="scientific">Clostridium mobile</name>
    <dbReference type="NCBI Taxonomy" id="2841512"/>
    <lineage>
        <taxon>Bacteria</taxon>
        <taxon>Bacillati</taxon>
        <taxon>Bacillota</taxon>
        <taxon>Clostridia</taxon>
        <taxon>Eubacteriales</taxon>
        <taxon>Clostridiaceae</taxon>
        <taxon>Clostridium</taxon>
    </lineage>
</organism>
<evidence type="ECO:0000313" key="2">
    <source>
        <dbReference type="Proteomes" id="UP000726170"/>
    </source>
</evidence>
<dbReference type="Pfam" id="PF20765">
    <property type="entry name" value="Phage_tail_terminator_8"/>
    <property type="match status" value="1"/>
</dbReference>
<keyword evidence="2" id="KW-1185">Reference proteome</keyword>
<gene>
    <name evidence="1" type="ORF">KQI86_19405</name>
</gene>
<proteinExistence type="predicted"/>
<dbReference type="InterPro" id="IPR049254">
    <property type="entry name" value="Phage_tail_terminator"/>
</dbReference>
<comment type="caution">
    <text evidence="1">The sequence shown here is derived from an EMBL/GenBank/DDBJ whole genome shotgun (WGS) entry which is preliminary data.</text>
</comment>
<dbReference type="EMBL" id="JAHLQF010000006">
    <property type="protein sequence ID" value="MBU5486472.1"/>
    <property type="molecule type" value="Genomic_DNA"/>
</dbReference>
<name>A0ABS6ENX2_9CLOT</name>
<accession>A0ABS6ENX2</accession>
<protein>
    <recommendedName>
        <fullName evidence="3">Phage protein</fullName>
    </recommendedName>
</protein>
<evidence type="ECO:0008006" key="3">
    <source>
        <dbReference type="Google" id="ProtNLM"/>
    </source>
</evidence>
<evidence type="ECO:0000313" key="1">
    <source>
        <dbReference type="EMBL" id="MBU5486472.1"/>
    </source>
</evidence>
<sequence>MVEYKGSDNISNINDLKIGINQLLDRKFPNIDIHNEKIEQGFEEPCFFIKILSSGQNKELNRRYNKNISFDIHYFSEKEDVNSDCLSMADKLYEVLEYVQVGNSLYRANKMTHEVIDGVLHFFLQFNYKVIKQIEESPKMQALDKEVITKNG</sequence>